<organism evidence="5 6">
    <name type="scientific">Hydrocarboniclastica marina</name>
    <dbReference type="NCBI Taxonomy" id="2259620"/>
    <lineage>
        <taxon>Bacteria</taxon>
        <taxon>Pseudomonadati</taxon>
        <taxon>Pseudomonadota</taxon>
        <taxon>Gammaproteobacteria</taxon>
        <taxon>Alteromonadales</taxon>
        <taxon>Alteromonadaceae</taxon>
        <taxon>Hydrocarboniclastica</taxon>
    </lineage>
</organism>
<evidence type="ECO:0000259" key="4">
    <source>
        <dbReference type="Pfam" id="PF03088"/>
    </source>
</evidence>
<evidence type="ECO:0000256" key="3">
    <source>
        <dbReference type="ARBA" id="ARBA00023180"/>
    </source>
</evidence>
<dbReference type="PANTHER" id="PTHR10426">
    <property type="entry name" value="STRICTOSIDINE SYNTHASE-RELATED"/>
    <property type="match status" value="1"/>
</dbReference>
<dbReference type="InterPro" id="IPR018119">
    <property type="entry name" value="Strictosidine_synth_cons-reg"/>
</dbReference>
<evidence type="ECO:0000313" key="6">
    <source>
        <dbReference type="Proteomes" id="UP000298049"/>
    </source>
</evidence>
<evidence type="ECO:0000313" key="5">
    <source>
        <dbReference type="EMBL" id="QCF27350.1"/>
    </source>
</evidence>
<dbReference type="GO" id="GO:0016787">
    <property type="term" value="F:hydrolase activity"/>
    <property type="evidence" value="ECO:0007669"/>
    <property type="project" value="TreeGrafter"/>
</dbReference>
<dbReference type="AlphaFoldDB" id="A0A4V1D939"/>
<dbReference type="GO" id="GO:0012505">
    <property type="term" value="C:endomembrane system"/>
    <property type="evidence" value="ECO:0007669"/>
    <property type="project" value="TreeGrafter"/>
</dbReference>
<dbReference type="EMBL" id="CP031093">
    <property type="protein sequence ID" value="QCF27350.1"/>
    <property type="molecule type" value="Genomic_DNA"/>
</dbReference>
<reference evidence="5 6" key="1">
    <citation type="submission" date="2018-07" db="EMBL/GenBank/DDBJ databases">
        <title>Marsedoiliclastica nanhaica gen. nov. sp. nov., a novel marine hydrocarbonoclastic bacterium isolated from an in-situ enriched hydrocarbon-degrading consortium in deep-sea sediment.</title>
        <authorList>
            <person name="Dong C."/>
            <person name="Ma T."/>
            <person name="Liu R."/>
            <person name="Shao Z."/>
        </authorList>
    </citation>
    <scope>NUCLEOTIDE SEQUENCE [LARGE SCALE GENOMIC DNA]</scope>
    <source>
        <strain evidence="6">soil36-7</strain>
    </source>
</reference>
<dbReference type="RefSeq" id="WP_136550061.1">
    <property type="nucleotide sequence ID" value="NZ_CP031093.1"/>
</dbReference>
<protein>
    <submittedName>
        <fullName evidence="5">SMP-30/gluconolactonase/LRE family protein</fullName>
    </submittedName>
</protein>
<comment type="similarity">
    <text evidence="1">Belongs to the strictosidine synthase family.</text>
</comment>
<proteinExistence type="inferred from homology"/>
<dbReference type="OrthoDB" id="9775406at2"/>
<feature type="domain" description="Strictosidine synthase conserved region" evidence="4">
    <location>
        <begin position="157"/>
        <end position="243"/>
    </location>
</feature>
<accession>A0A4V1D939</accession>
<dbReference type="KEGG" id="hmi:soil367_16220"/>
<dbReference type="SUPFAM" id="SSF63829">
    <property type="entry name" value="Calcium-dependent phosphotriesterase"/>
    <property type="match status" value="1"/>
</dbReference>
<keyword evidence="6" id="KW-1185">Reference proteome</keyword>
<gene>
    <name evidence="5" type="ORF">soil367_16220</name>
</gene>
<keyword evidence="2" id="KW-0597">Phosphoprotein</keyword>
<dbReference type="PANTHER" id="PTHR10426:SF88">
    <property type="entry name" value="ADIPOCYTE PLASMA MEMBRANE-ASSOCIATED PROTEIN HEMOMUCIN-RELATED"/>
    <property type="match status" value="1"/>
</dbReference>
<dbReference type="Pfam" id="PF03088">
    <property type="entry name" value="Str_synth"/>
    <property type="match status" value="1"/>
</dbReference>
<evidence type="ECO:0000256" key="1">
    <source>
        <dbReference type="ARBA" id="ARBA00009191"/>
    </source>
</evidence>
<sequence length="371" mass="40418">MKRGICFVLLGLVVVLVGWALAPSPIDPVAWTPPSEAAMDGPWQPNNALKRAELLAKGDVKGPEAVAVDAAGNVYAGMENGWIVRLAGAGTQPPGAGAEAVVERWVNTGGRPLGMDFDQKGNLIVADAWKGLISIAPDKTLKTLATEAEGVPFGFTDDLDIASDGTIYFSDASSRFNQPDFKLDLLENRPHGRLLKYEPATGEVVVLMPALHFANGVAVDPQERFVLVNETWRYRVLRHWLAGERAGTTDVFADNLPGFPDNISRDQQGRYWLALPTLRNATVDRAHPHPWLKELMAKLPEAIQPQAQEYGLIAVLGPEGEILASFHDTEGKHLQEITSVEPVEDFLYLGSLHNDRIGRLALSELELPTSD</sequence>
<keyword evidence="3" id="KW-0325">Glycoprotein</keyword>
<evidence type="ECO:0000256" key="2">
    <source>
        <dbReference type="ARBA" id="ARBA00022553"/>
    </source>
</evidence>
<dbReference type="Pfam" id="PF20067">
    <property type="entry name" value="SSL_N"/>
    <property type="match status" value="1"/>
</dbReference>
<dbReference type="InterPro" id="IPR011042">
    <property type="entry name" value="6-blade_b-propeller_TolB-like"/>
</dbReference>
<name>A0A4V1D939_9ALTE</name>
<dbReference type="Gene3D" id="2.120.10.30">
    <property type="entry name" value="TolB, C-terminal domain"/>
    <property type="match status" value="1"/>
</dbReference>
<dbReference type="FunFam" id="2.120.10.30:FF:000066">
    <property type="entry name" value="ABC transporter permease protein"/>
    <property type="match status" value="1"/>
</dbReference>
<dbReference type="Proteomes" id="UP000298049">
    <property type="component" value="Chromosome"/>
</dbReference>